<proteinExistence type="predicted"/>
<dbReference type="AlphaFoldDB" id="A0A4Q9FN20"/>
<sequence length="191" mass="22969">MKYSFFICLLWFSFSFSQVKDEKEERISLSEFPKIAQNYFSNFSDQVKYLKFYRETDGEKQSFEAKFKIHKLYYSAEFDALGKLEDIEIVIKKRHIAKEVLTRIMAYFEANYKKTRLLKIQKQYVNHTNTNDKSFIQHIVDNPNDRYTHFEIIAETKTEKLRELSEFTFNKNGNFESSRKVTSSSYEHALY</sequence>
<dbReference type="Proteomes" id="UP000292372">
    <property type="component" value="Unassembled WGS sequence"/>
</dbReference>
<accession>A0A4Q9FN20</accession>
<dbReference type="RefSeq" id="WP_130937300.1">
    <property type="nucleotide sequence ID" value="NZ_BMEE01000003.1"/>
</dbReference>
<comment type="caution">
    <text evidence="1">The sequence shown here is derived from an EMBL/GenBank/DDBJ whole genome shotgun (WGS) entry which is preliminary data.</text>
</comment>
<dbReference type="Gene3D" id="3.40.1420.30">
    <property type="match status" value="1"/>
</dbReference>
<evidence type="ECO:0000313" key="1">
    <source>
        <dbReference type="EMBL" id="TBN15748.1"/>
    </source>
</evidence>
<gene>
    <name evidence="1" type="ORF">EYD46_11545</name>
</gene>
<reference evidence="1 2" key="1">
    <citation type="journal article" date="2015" name="Int. J. Syst. Evol. Microbiol.">
        <title>Hyunsoonleella pacifica sp. nov., isolated from seawater of South Pacific Gyre.</title>
        <authorList>
            <person name="Gao X."/>
            <person name="Zhang Z."/>
            <person name="Dai X."/>
            <person name="Zhang X.H."/>
        </authorList>
    </citation>
    <scope>NUCLEOTIDE SEQUENCE [LARGE SCALE GENOMIC DNA]</scope>
    <source>
        <strain evidence="1 2">SW033</strain>
    </source>
</reference>
<name>A0A4Q9FN20_9FLAO</name>
<evidence type="ECO:0000313" key="2">
    <source>
        <dbReference type="Proteomes" id="UP000292372"/>
    </source>
</evidence>
<keyword evidence="2" id="KW-1185">Reference proteome</keyword>
<organism evidence="1 2">
    <name type="scientific">Hyunsoonleella pacifica</name>
    <dbReference type="NCBI Taxonomy" id="1080224"/>
    <lineage>
        <taxon>Bacteria</taxon>
        <taxon>Pseudomonadati</taxon>
        <taxon>Bacteroidota</taxon>
        <taxon>Flavobacteriia</taxon>
        <taxon>Flavobacteriales</taxon>
        <taxon>Flavobacteriaceae</taxon>
    </lineage>
</organism>
<dbReference type="OrthoDB" id="943438at2"/>
<dbReference type="EMBL" id="SIRS01000004">
    <property type="protein sequence ID" value="TBN15748.1"/>
    <property type="molecule type" value="Genomic_DNA"/>
</dbReference>
<dbReference type="SUPFAM" id="SSF160574">
    <property type="entry name" value="BT0923-like"/>
    <property type="match status" value="1"/>
</dbReference>
<protein>
    <submittedName>
        <fullName evidence="1">Uncharacterized protein</fullName>
    </submittedName>
</protein>